<evidence type="ECO:0000313" key="1">
    <source>
        <dbReference type="Proteomes" id="UP000887565"/>
    </source>
</evidence>
<organism evidence="1 2">
    <name type="scientific">Romanomermis culicivorax</name>
    <name type="common">Nematode worm</name>
    <dbReference type="NCBI Taxonomy" id="13658"/>
    <lineage>
        <taxon>Eukaryota</taxon>
        <taxon>Metazoa</taxon>
        <taxon>Ecdysozoa</taxon>
        <taxon>Nematoda</taxon>
        <taxon>Enoplea</taxon>
        <taxon>Dorylaimia</taxon>
        <taxon>Mermithida</taxon>
        <taxon>Mermithoidea</taxon>
        <taxon>Mermithidae</taxon>
        <taxon>Romanomermis</taxon>
    </lineage>
</organism>
<proteinExistence type="predicted"/>
<accession>A0A915JU47</accession>
<protein>
    <submittedName>
        <fullName evidence="2">Uncharacterized protein</fullName>
    </submittedName>
</protein>
<sequence>MDLIEHDDRKKEKGHLVSQDIEESFDSLNQNFMITALESFNIGDKFCCSIKTLYDGAEAVVMNLGFSTKRFLLNRVQHQKAHLGKRVGVLQYFNIAADTFNIIYSIHLASTIWEVMMPAVKQGMKDGRLHHLLNDASFNNMINRKNEKKERLFHTLKTIKKGDGLSLADKTEKERDQMIITQFKGKTSPVIQATMDKHNG</sequence>
<keyword evidence="1" id="KW-1185">Reference proteome</keyword>
<dbReference type="AlphaFoldDB" id="A0A915JU47"/>
<evidence type="ECO:0000313" key="2">
    <source>
        <dbReference type="WBParaSite" id="nRc.2.0.1.t29332-RA"/>
    </source>
</evidence>
<name>A0A915JU47_ROMCU</name>
<reference evidence="2" key="1">
    <citation type="submission" date="2022-11" db="UniProtKB">
        <authorList>
            <consortium name="WormBaseParasite"/>
        </authorList>
    </citation>
    <scope>IDENTIFICATION</scope>
</reference>
<dbReference type="Proteomes" id="UP000887565">
    <property type="component" value="Unplaced"/>
</dbReference>
<dbReference type="WBParaSite" id="nRc.2.0.1.t29332-RA">
    <property type="protein sequence ID" value="nRc.2.0.1.t29332-RA"/>
    <property type="gene ID" value="nRc.2.0.1.g29332"/>
</dbReference>